<keyword evidence="1" id="KW-0732">Signal</keyword>
<dbReference type="Pfam" id="PF13517">
    <property type="entry name" value="FG-GAP_3"/>
    <property type="match status" value="4"/>
</dbReference>
<sequence>MKRTYIHIITILLLVSCSEEGSLFKNPSSNETGIDFENTLTETDDLNILDYLYFYNGGGVAIGDVNNDSLPDIFFSGNQVKNRLYLNKGNLKFEDVSEMAGVTGNSSWNTGAVMGDVNGDGLLDIYVCAVVGINGFNGFNELYINNGPSKDGTITFTESAAKYGLDFDSYSSNAAFLDFDRDGDLDMYLLNHAVHSQESFGNADLRYKRNYQTGDKLLRNDNGRFIDISEEAGIYGGINGYGLGLAISDFNQDGWPDIYVGNDFHEDDYYYLNNQDGSFTESAKDYFAHTSRFSMGNDVADINHDGWPDFISLDMLPQNETVLKTSQGDDNIQTQRLRTEKFGYRNQFTRNMLNINQPNSTFLESALLSGVAATDWSWSALFGDYNQDGEQDIFISNGIPKRPNDLDYINFVSSEQIKSKMNSTKLMDQQALNKMPSGKTYNYVFKGNNDLTFDDESGKWMVKDTLVSGATAVSDLDNDGDLDVVTNNLNGKASLYINQTNESATYLKLRFNYTDSNRFGIGTKVFSYLDGVLQYQELYPVRGFQASSEPIIHLGYGKAKKVDSLKIIWPNGKYQLLKDVATNQTLRLSQKDTKIFDYHTLIPKAYPLFEKVEGNLGIDFEHEEDNYTDFNRQKLIPYQLSDRGPATALGDINGDNKTDVFFGGSKFKPSKIYVQADSSFIERTFPFIAKDSIKEDVASSIADFNGDGKNDLIVGSGGADFSKNMPPLLDSYYIQNDSTFVLGQLPDTFENASILAPSDFDNDGDLDIFVGNQTVTGDFGKLPNSFLLKNEGGRFSILENEALQNFGMVTDALWSDFDGDGLDDLIVVGEWMAPIFFKNQNGNLSQTALVGKELKGLWQSIAPFDIDGDGDTDYLLGNWGSNSKFKASEKYPLKMYYGDFDGNGQTETITAVEKEGKYYPLENLDGLASQMVDLKKKFNSYASFAGKTVEEIFDEKRLELSEVREVSELRSGFLKNDNGSFSFVPFKNELQIAPLMAFVSHDFDGDGNLEILAAGNYFGVKPFYGRFDSFPGALIKDENNVILGSRIGLSLSQKSVRHLNIMYHKDQAYLLVTINNDSVQVYKINSKHEILNSQAKTNNLK</sequence>
<name>A0A0F9QHR5_9ZZZZ</name>
<feature type="domain" description="ASPIC/UnbV" evidence="2">
    <location>
        <begin position="520"/>
        <end position="586"/>
    </location>
</feature>
<comment type="caution">
    <text evidence="3">The sequence shown here is derived from an EMBL/GenBank/DDBJ whole genome shotgun (WGS) entry which is preliminary data.</text>
</comment>
<dbReference type="EMBL" id="LAZR01001498">
    <property type="protein sequence ID" value="KKN43650.1"/>
    <property type="molecule type" value="Genomic_DNA"/>
</dbReference>
<dbReference type="PANTHER" id="PTHR16026">
    <property type="entry name" value="CARTILAGE ACIDIC PROTEIN 1"/>
    <property type="match status" value="1"/>
</dbReference>
<accession>A0A0F9QHR5</accession>
<gene>
    <name evidence="3" type="ORF">LCGC14_0701020</name>
</gene>
<dbReference type="PROSITE" id="PS51257">
    <property type="entry name" value="PROKAR_LIPOPROTEIN"/>
    <property type="match status" value="1"/>
</dbReference>
<dbReference type="Pfam" id="PF07593">
    <property type="entry name" value="UnbV_ASPIC"/>
    <property type="match status" value="1"/>
</dbReference>
<dbReference type="SUPFAM" id="SSF69318">
    <property type="entry name" value="Integrin alpha N-terminal domain"/>
    <property type="match status" value="2"/>
</dbReference>
<dbReference type="InterPro" id="IPR027039">
    <property type="entry name" value="Crtac1"/>
</dbReference>
<organism evidence="3">
    <name type="scientific">marine sediment metagenome</name>
    <dbReference type="NCBI Taxonomy" id="412755"/>
    <lineage>
        <taxon>unclassified sequences</taxon>
        <taxon>metagenomes</taxon>
        <taxon>ecological metagenomes</taxon>
    </lineage>
</organism>
<dbReference type="AlphaFoldDB" id="A0A0F9QHR5"/>
<dbReference type="PANTHER" id="PTHR16026:SF0">
    <property type="entry name" value="CARTILAGE ACIDIC PROTEIN 1"/>
    <property type="match status" value="1"/>
</dbReference>
<dbReference type="Gene3D" id="2.130.10.130">
    <property type="entry name" value="Integrin alpha, N-terminal"/>
    <property type="match status" value="4"/>
</dbReference>
<evidence type="ECO:0000256" key="1">
    <source>
        <dbReference type="ARBA" id="ARBA00022729"/>
    </source>
</evidence>
<dbReference type="InterPro" id="IPR013517">
    <property type="entry name" value="FG-GAP"/>
</dbReference>
<evidence type="ECO:0000259" key="2">
    <source>
        <dbReference type="Pfam" id="PF07593"/>
    </source>
</evidence>
<proteinExistence type="predicted"/>
<protein>
    <recommendedName>
        <fullName evidence="2">ASPIC/UnbV domain-containing protein</fullName>
    </recommendedName>
</protein>
<evidence type="ECO:0000313" key="3">
    <source>
        <dbReference type="EMBL" id="KKN43650.1"/>
    </source>
</evidence>
<dbReference type="InterPro" id="IPR011519">
    <property type="entry name" value="UnbV_ASPIC"/>
</dbReference>
<reference evidence="3" key="1">
    <citation type="journal article" date="2015" name="Nature">
        <title>Complex archaea that bridge the gap between prokaryotes and eukaryotes.</title>
        <authorList>
            <person name="Spang A."/>
            <person name="Saw J.H."/>
            <person name="Jorgensen S.L."/>
            <person name="Zaremba-Niedzwiedzka K."/>
            <person name="Martijn J."/>
            <person name="Lind A.E."/>
            <person name="van Eijk R."/>
            <person name="Schleper C."/>
            <person name="Guy L."/>
            <person name="Ettema T.J."/>
        </authorList>
    </citation>
    <scope>NUCLEOTIDE SEQUENCE</scope>
</reference>
<dbReference type="InterPro" id="IPR028994">
    <property type="entry name" value="Integrin_alpha_N"/>
</dbReference>